<organism evidence="8 9">
    <name type="scientific">Terrimicrobium sacchariphilum</name>
    <dbReference type="NCBI Taxonomy" id="690879"/>
    <lineage>
        <taxon>Bacteria</taxon>
        <taxon>Pseudomonadati</taxon>
        <taxon>Verrucomicrobiota</taxon>
        <taxon>Terrimicrobiia</taxon>
        <taxon>Terrimicrobiales</taxon>
        <taxon>Terrimicrobiaceae</taxon>
        <taxon>Terrimicrobium</taxon>
    </lineage>
</organism>
<sequence>MLSKIFAPILIVALLIARPVAAQERRETQASTPSDAATAFASAKQYDEAGQYENALASYRNFLKIFPAAAQASKAQFRIAQILEEQGNASKAFDAYQTLVSRYPDTPEFEQAVAQQVLIANQYLQGKRVVFLGVPVIPGTERAQQMYRSILNNAPYSKHAPVAQFNLGLTYERQKMLADARNAYQTVLDKYPNSDVADDALYQIGYIYMQAGTTGDTRDLSALVQARETFEDFLLQFPKSEKAAQARDNLVTLGQSEAGDLMAIAKYYDWARNYKAAVIYYNDVIRKQPKTADAEFAKTRLNELRNSVGEDALRVGSERAESGEQQALRRRLQAQVETSALADYSGPSKRDVVPDELPISRAPKLRTNVRDVQPLPAVEPALPNQ</sequence>
<name>A0A146G9H6_TERSA</name>
<dbReference type="SUPFAM" id="SSF48452">
    <property type="entry name" value="TPR-like"/>
    <property type="match status" value="1"/>
</dbReference>
<keyword evidence="9" id="KW-1185">Reference proteome</keyword>
<protein>
    <submittedName>
        <fullName evidence="8">Outer membrane assembly lipoprotein YfiO</fullName>
    </submittedName>
</protein>
<reference evidence="9" key="1">
    <citation type="journal article" date="2017" name="Genome Announc.">
        <title>Draft Genome Sequence of Terrimicrobium sacchariphilum NM-5T, a Facultative Anaerobic Soil Bacterium of the Class Spartobacteria.</title>
        <authorList>
            <person name="Qiu Y.L."/>
            <person name="Tourlousse D.M."/>
            <person name="Matsuura N."/>
            <person name="Ohashi A."/>
            <person name="Sekiguchi Y."/>
        </authorList>
    </citation>
    <scope>NUCLEOTIDE SEQUENCE [LARGE SCALE GENOMIC DNA]</scope>
    <source>
        <strain evidence="9">NM-5</strain>
    </source>
</reference>
<dbReference type="OrthoDB" id="189050at2"/>
<evidence type="ECO:0000313" key="9">
    <source>
        <dbReference type="Proteomes" id="UP000076023"/>
    </source>
</evidence>
<accession>A0A146G9H6</accession>
<dbReference type="NCBIfam" id="TIGR03302">
    <property type="entry name" value="OM_YfiO"/>
    <property type="match status" value="1"/>
</dbReference>
<evidence type="ECO:0000256" key="5">
    <source>
        <dbReference type="SAM" id="MobiDB-lite"/>
    </source>
</evidence>
<dbReference type="Gene3D" id="1.25.40.10">
    <property type="entry name" value="Tetratricopeptide repeat domain"/>
    <property type="match status" value="2"/>
</dbReference>
<evidence type="ECO:0000256" key="2">
    <source>
        <dbReference type="ARBA" id="ARBA00023136"/>
    </source>
</evidence>
<feature type="signal peptide" evidence="6">
    <location>
        <begin position="1"/>
        <end position="22"/>
    </location>
</feature>
<keyword evidence="2" id="KW-0472">Membrane</keyword>
<dbReference type="InterPro" id="IPR039565">
    <property type="entry name" value="BamD-like"/>
</dbReference>
<dbReference type="STRING" id="690879.TSACC_22544"/>
<evidence type="ECO:0000313" key="8">
    <source>
        <dbReference type="EMBL" id="GAT34120.1"/>
    </source>
</evidence>
<dbReference type="InterPro" id="IPR017689">
    <property type="entry name" value="BamD"/>
</dbReference>
<evidence type="ECO:0000256" key="1">
    <source>
        <dbReference type="ARBA" id="ARBA00022729"/>
    </source>
</evidence>
<dbReference type="EMBL" id="BDCO01000002">
    <property type="protein sequence ID" value="GAT34120.1"/>
    <property type="molecule type" value="Genomic_DNA"/>
</dbReference>
<feature type="region of interest" description="Disordered" evidence="5">
    <location>
        <begin position="339"/>
        <end position="385"/>
    </location>
</feature>
<dbReference type="Pfam" id="PF13525">
    <property type="entry name" value="YfiO"/>
    <property type="match status" value="1"/>
</dbReference>
<proteinExistence type="predicted"/>
<feature type="domain" description="Outer membrane lipoprotein BamD-like" evidence="7">
    <location>
        <begin position="142"/>
        <end position="312"/>
    </location>
</feature>
<dbReference type="AlphaFoldDB" id="A0A146G9H6"/>
<dbReference type="InParanoid" id="A0A146G9H6"/>
<dbReference type="Proteomes" id="UP000076023">
    <property type="component" value="Unassembled WGS sequence"/>
</dbReference>
<keyword evidence="3" id="KW-0998">Cell outer membrane</keyword>
<evidence type="ECO:0000256" key="6">
    <source>
        <dbReference type="SAM" id="SignalP"/>
    </source>
</evidence>
<dbReference type="InterPro" id="IPR019734">
    <property type="entry name" value="TPR_rpt"/>
</dbReference>
<keyword evidence="1 6" id="KW-0732">Signal</keyword>
<evidence type="ECO:0000256" key="3">
    <source>
        <dbReference type="ARBA" id="ARBA00023237"/>
    </source>
</evidence>
<dbReference type="InterPro" id="IPR011990">
    <property type="entry name" value="TPR-like_helical_dom_sf"/>
</dbReference>
<comment type="caution">
    <text evidence="8">The sequence shown here is derived from an EMBL/GenBank/DDBJ whole genome shotgun (WGS) entry which is preliminary data.</text>
</comment>
<gene>
    <name evidence="8" type="ORF">TSACC_22544</name>
</gene>
<keyword evidence="8" id="KW-0449">Lipoprotein</keyword>
<evidence type="ECO:0000259" key="7">
    <source>
        <dbReference type="Pfam" id="PF13525"/>
    </source>
</evidence>
<keyword evidence="4" id="KW-0802">TPR repeat</keyword>
<feature type="repeat" description="TPR" evidence="4">
    <location>
        <begin position="161"/>
        <end position="194"/>
    </location>
</feature>
<evidence type="ECO:0000256" key="4">
    <source>
        <dbReference type="PROSITE-ProRule" id="PRU00339"/>
    </source>
</evidence>
<feature type="chain" id="PRO_5007524574" evidence="6">
    <location>
        <begin position="23"/>
        <end position="385"/>
    </location>
</feature>
<dbReference type="SMART" id="SM00028">
    <property type="entry name" value="TPR"/>
    <property type="match status" value="4"/>
</dbReference>
<dbReference type="Pfam" id="PF13174">
    <property type="entry name" value="TPR_6"/>
    <property type="match status" value="2"/>
</dbReference>
<dbReference type="PROSITE" id="PS50005">
    <property type="entry name" value="TPR"/>
    <property type="match status" value="1"/>
</dbReference>